<accession>A0ABD1Z580</accession>
<keyword evidence="3" id="KW-1185">Reference proteome</keyword>
<feature type="compositionally biased region" description="Polar residues" evidence="1">
    <location>
        <begin position="1"/>
        <end position="27"/>
    </location>
</feature>
<proteinExistence type="predicted"/>
<protein>
    <submittedName>
        <fullName evidence="2">Uncharacterized protein</fullName>
    </submittedName>
</protein>
<dbReference type="EMBL" id="JBHFFA010000002">
    <property type="protein sequence ID" value="KAL2642618.1"/>
    <property type="molecule type" value="Genomic_DNA"/>
</dbReference>
<organism evidence="2 3">
    <name type="scientific">Riccia fluitans</name>
    <dbReference type="NCBI Taxonomy" id="41844"/>
    <lineage>
        <taxon>Eukaryota</taxon>
        <taxon>Viridiplantae</taxon>
        <taxon>Streptophyta</taxon>
        <taxon>Embryophyta</taxon>
        <taxon>Marchantiophyta</taxon>
        <taxon>Marchantiopsida</taxon>
        <taxon>Marchantiidae</taxon>
        <taxon>Marchantiales</taxon>
        <taxon>Ricciaceae</taxon>
        <taxon>Riccia</taxon>
    </lineage>
</organism>
<sequence length="112" mass="12201">MQSHYARTSHTASLESQTDRLFSSDHTVPQLACKESESSAAVVGAVNSLIPSNRAKHPDGVPSETQSKQPEGLRTLCRHLPENQAAVPDVKRSKLFFLRDSGPCRGSPCTDR</sequence>
<evidence type="ECO:0000313" key="2">
    <source>
        <dbReference type="EMBL" id="KAL2642618.1"/>
    </source>
</evidence>
<evidence type="ECO:0000313" key="3">
    <source>
        <dbReference type="Proteomes" id="UP001605036"/>
    </source>
</evidence>
<comment type="caution">
    <text evidence="2">The sequence shown here is derived from an EMBL/GenBank/DDBJ whole genome shotgun (WGS) entry which is preliminary data.</text>
</comment>
<reference evidence="2 3" key="1">
    <citation type="submission" date="2024-09" db="EMBL/GenBank/DDBJ databases">
        <title>Chromosome-scale assembly of Riccia fluitans.</title>
        <authorList>
            <person name="Paukszto L."/>
            <person name="Sawicki J."/>
            <person name="Karawczyk K."/>
            <person name="Piernik-Szablinska J."/>
            <person name="Szczecinska M."/>
            <person name="Mazdziarz M."/>
        </authorList>
    </citation>
    <scope>NUCLEOTIDE SEQUENCE [LARGE SCALE GENOMIC DNA]</scope>
    <source>
        <strain evidence="2">Rf_01</strain>
        <tissue evidence="2">Aerial parts of the thallus</tissue>
    </source>
</reference>
<name>A0ABD1Z580_9MARC</name>
<dbReference type="AlphaFoldDB" id="A0ABD1Z580"/>
<gene>
    <name evidence="2" type="ORF">R1flu_010205</name>
</gene>
<evidence type="ECO:0000256" key="1">
    <source>
        <dbReference type="SAM" id="MobiDB-lite"/>
    </source>
</evidence>
<feature type="region of interest" description="Disordered" evidence="1">
    <location>
        <begin position="1"/>
        <end position="36"/>
    </location>
</feature>
<feature type="region of interest" description="Disordered" evidence="1">
    <location>
        <begin position="51"/>
        <end position="73"/>
    </location>
</feature>
<dbReference type="Proteomes" id="UP001605036">
    <property type="component" value="Unassembled WGS sequence"/>
</dbReference>